<dbReference type="AlphaFoldDB" id="A0A8J2BMG8"/>
<feature type="compositionally biased region" description="Basic and acidic residues" evidence="1">
    <location>
        <begin position="34"/>
        <end position="49"/>
    </location>
</feature>
<organism evidence="2 3">
    <name type="scientific">Candidatus Methylacidithermus pantelleriae</name>
    <dbReference type="NCBI Taxonomy" id="2744239"/>
    <lineage>
        <taxon>Bacteria</taxon>
        <taxon>Pseudomonadati</taxon>
        <taxon>Verrucomicrobiota</taxon>
        <taxon>Methylacidiphilae</taxon>
        <taxon>Methylacidiphilales</taxon>
        <taxon>Methylacidiphilaceae</taxon>
        <taxon>Candidatus Methylacidithermus</taxon>
    </lineage>
</organism>
<dbReference type="EMBL" id="CAJNOB010000012">
    <property type="protein sequence ID" value="CAF0696121.1"/>
    <property type="molecule type" value="Genomic_DNA"/>
</dbReference>
<dbReference type="Proteomes" id="UP000663859">
    <property type="component" value="Unassembled WGS sequence"/>
</dbReference>
<reference evidence="2" key="1">
    <citation type="submission" date="2021-02" db="EMBL/GenBank/DDBJ databases">
        <authorList>
            <person name="Cremers G."/>
            <person name="Picone N."/>
        </authorList>
    </citation>
    <scope>NUCLEOTIDE SEQUENCE</scope>
    <source>
        <strain evidence="2">PQ17</strain>
    </source>
</reference>
<feature type="region of interest" description="Disordered" evidence="1">
    <location>
        <begin position="22"/>
        <end position="49"/>
    </location>
</feature>
<sequence length="118" mass="13049">MRPRPWSLLELVRLAKGKIDPQRGQGFFLPPDGPRGRRERPLEKGKKGDVLSEAGAVGPILSKNGKGLHLPEGIFERIAFLGRTLGQKNGALGLRLIARLSVFRDHARVRAGSRTPRR</sequence>
<accession>A0A8J2BMG8</accession>
<keyword evidence="3" id="KW-1185">Reference proteome</keyword>
<evidence type="ECO:0000313" key="2">
    <source>
        <dbReference type="EMBL" id="CAF0696121.1"/>
    </source>
</evidence>
<comment type="caution">
    <text evidence="2">The sequence shown here is derived from an EMBL/GenBank/DDBJ whole genome shotgun (WGS) entry which is preliminary data.</text>
</comment>
<evidence type="ECO:0000313" key="3">
    <source>
        <dbReference type="Proteomes" id="UP000663859"/>
    </source>
</evidence>
<evidence type="ECO:0000256" key="1">
    <source>
        <dbReference type="SAM" id="MobiDB-lite"/>
    </source>
</evidence>
<protein>
    <submittedName>
        <fullName evidence="2">Uncharacterized protein</fullName>
    </submittedName>
</protein>
<name>A0A8J2BMG8_9BACT</name>
<gene>
    <name evidence="2" type="ORF">MPNT_20122</name>
</gene>
<proteinExistence type="predicted"/>